<evidence type="ECO:0000256" key="1">
    <source>
        <dbReference type="ARBA" id="ARBA00004141"/>
    </source>
</evidence>
<gene>
    <name evidence="7" type="primary">ytvI</name>
    <name evidence="7" type="ORF">ACFO8Q_01650</name>
</gene>
<comment type="caution">
    <text evidence="7">The sequence shown here is derived from an EMBL/GenBank/DDBJ whole genome shotgun (WGS) entry which is preliminary data.</text>
</comment>
<feature type="transmembrane region" description="Helical" evidence="6">
    <location>
        <begin position="232"/>
        <end position="256"/>
    </location>
</feature>
<keyword evidence="4 6" id="KW-1133">Transmembrane helix</keyword>
<dbReference type="Proteomes" id="UP001596002">
    <property type="component" value="Unassembled WGS sequence"/>
</dbReference>
<dbReference type="InterPro" id="IPR014227">
    <property type="entry name" value="YtvI-like"/>
</dbReference>
<sequence>MTLRRMIFLGVLGAGLLFLIPYSVPLILALLTAILLEPIVLFLMRTVKVNRITAVTVSFLFFGAVFGLGGYWLGTTLVVQGVELAKKLPAFSSRLFEAMEKYLWMWQTYYASLPAETVTSIKQVVNALKTSAVASASSLANWVVDAVAAIPKLLVLSIVYLIGLFLISLDLPRLRAGFMRMFTNSAREKVQLVFSQLSRATIGFLRAQFILSLITYILAFVGLLILNVKYAALLALLIVLVDILPILGTGSFLVPWAIYNFLTDNPRLGIGLLILFGVITVVRRIIEPKILGSSLGISALAALVGMYLGFQLIGFFGLILGPAVVIVFEALRKAGFLKFKIDF</sequence>
<dbReference type="RefSeq" id="WP_380023802.1">
    <property type="nucleotide sequence ID" value="NZ_JBHSHC010000013.1"/>
</dbReference>
<dbReference type="Pfam" id="PF01594">
    <property type="entry name" value="AI-2E_transport"/>
    <property type="match status" value="1"/>
</dbReference>
<evidence type="ECO:0000256" key="5">
    <source>
        <dbReference type="ARBA" id="ARBA00023136"/>
    </source>
</evidence>
<feature type="transmembrane region" description="Helical" evidence="6">
    <location>
        <begin position="6"/>
        <end position="31"/>
    </location>
</feature>
<evidence type="ECO:0000313" key="7">
    <source>
        <dbReference type="EMBL" id="MFC4766103.1"/>
    </source>
</evidence>
<evidence type="ECO:0000313" key="8">
    <source>
        <dbReference type="Proteomes" id="UP001596002"/>
    </source>
</evidence>
<comment type="subcellular location">
    <subcellularLocation>
        <location evidence="1">Membrane</location>
        <topology evidence="1">Multi-pass membrane protein</topology>
    </subcellularLocation>
</comment>
<dbReference type="PANTHER" id="PTHR21716">
    <property type="entry name" value="TRANSMEMBRANE PROTEIN"/>
    <property type="match status" value="1"/>
</dbReference>
<comment type="similarity">
    <text evidence="2">Belongs to the autoinducer-2 exporter (AI-2E) (TC 2.A.86) family.</text>
</comment>
<dbReference type="InterPro" id="IPR002549">
    <property type="entry name" value="AI-2E-like"/>
</dbReference>
<accession>A0ABV9PWT8</accession>
<feature type="transmembrane region" description="Helical" evidence="6">
    <location>
        <begin position="149"/>
        <end position="171"/>
    </location>
</feature>
<feature type="transmembrane region" description="Helical" evidence="6">
    <location>
        <begin position="268"/>
        <end position="286"/>
    </location>
</feature>
<name>A0ABV9PWT8_9BACL</name>
<feature type="transmembrane region" description="Helical" evidence="6">
    <location>
        <begin position="204"/>
        <end position="226"/>
    </location>
</feature>
<feature type="transmembrane region" description="Helical" evidence="6">
    <location>
        <begin position="306"/>
        <end position="331"/>
    </location>
</feature>
<evidence type="ECO:0000256" key="3">
    <source>
        <dbReference type="ARBA" id="ARBA00022692"/>
    </source>
</evidence>
<dbReference type="PANTHER" id="PTHR21716:SF68">
    <property type="entry name" value="TRANSPORT PROTEIN YTVI-RELATED"/>
    <property type="match status" value="1"/>
</dbReference>
<reference evidence="8" key="1">
    <citation type="journal article" date="2019" name="Int. J. Syst. Evol. Microbiol.">
        <title>The Global Catalogue of Microorganisms (GCM) 10K type strain sequencing project: providing services to taxonomists for standard genome sequencing and annotation.</title>
        <authorList>
            <consortium name="The Broad Institute Genomics Platform"/>
            <consortium name="The Broad Institute Genome Sequencing Center for Infectious Disease"/>
            <person name="Wu L."/>
            <person name="Ma J."/>
        </authorList>
    </citation>
    <scope>NUCLEOTIDE SEQUENCE [LARGE SCALE GENOMIC DNA]</scope>
    <source>
        <strain evidence="8">WYCCWR 12678</strain>
    </source>
</reference>
<evidence type="ECO:0000256" key="4">
    <source>
        <dbReference type="ARBA" id="ARBA00022989"/>
    </source>
</evidence>
<feature type="transmembrane region" description="Helical" evidence="6">
    <location>
        <begin position="52"/>
        <end position="73"/>
    </location>
</feature>
<dbReference type="NCBIfam" id="TIGR02872">
    <property type="entry name" value="spore_ytvI"/>
    <property type="match status" value="1"/>
</dbReference>
<evidence type="ECO:0000256" key="6">
    <source>
        <dbReference type="SAM" id="Phobius"/>
    </source>
</evidence>
<keyword evidence="5 6" id="KW-0472">Membrane</keyword>
<organism evidence="7 8">
    <name type="scientific">Effusibacillus consociatus</name>
    <dbReference type="NCBI Taxonomy" id="1117041"/>
    <lineage>
        <taxon>Bacteria</taxon>
        <taxon>Bacillati</taxon>
        <taxon>Bacillota</taxon>
        <taxon>Bacilli</taxon>
        <taxon>Bacillales</taxon>
        <taxon>Alicyclobacillaceae</taxon>
        <taxon>Effusibacillus</taxon>
    </lineage>
</organism>
<evidence type="ECO:0000256" key="2">
    <source>
        <dbReference type="ARBA" id="ARBA00009773"/>
    </source>
</evidence>
<dbReference type="EMBL" id="JBHSHC010000013">
    <property type="protein sequence ID" value="MFC4766103.1"/>
    <property type="molecule type" value="Genomic_DNA"/>
</dbReference>
<protein>
    <submittedName>
        <fullName evidence="7">Sporulation integral membrane protein YtvI</fullName>
    </submittedName>
</protein>
<keyword evidence="8" id="KW-1185">Reference proteome</keyword>
<proteinExistence type="inferred from homology"/>
<keyword evidence="3 6" id="KW-0812">Transmembrane</keyword>